<proteinExistence type="predicted"/>
<name>A0ABU6X6J8_9FABA</name>
<dbReference type="EMBL" id="JASCZI010211524">
    <property type="protein sequence ID" value="MED6193740.1"/>
    <property type="molecule type" value="Genomic_DNA"/>
</dbReference>
<organism evidence="1 2">
    <name type="scientific">Stylosanthes scabra</name>
    <dbReference type="NCBI Taxonomy" id="79078"/>
    <lineage>
        <taxon>Eukaryota</taxon>
        <taxon>Viridiplantae</taxon>
        <taxon>Streptophyta</taxon>
        <taxon>Embryophyta</taxon>
        <taxon>Tracheophyta</taxon>
        <taxon>Spermatophyta</taxon>
        <taxon>Magnoliopsida</taxon>
        <taxon>eudicotyledons</taxon>
        <taxon>Gunneridae</taxon>
        <taxon>Pentapetalae</taxon>
        <taxon>rosids</taxon>
        <taxon>fabids</taxon>
        <taxon>Fabales</taxon>
        <taxon>Fabaceae</taxon>
        <taxon>Papilionoideae</taxon>
        <taxon>50 kb inversion clade</taxon>
        <taxon>dalbergioids sensu lato</taxon>
        <taxon>Dalbergieae</taxon>
        <taxon>Pterocarpus clade</taxon>
        <taxon>Stylosanthes</taxon>
    </lineage>
</organism>
<sequence>MSRMTSFTIHEAEIFLKAYDNRIAKKEKTTPMAHLAQTTLVSSTTGLLHEEAKMGDLVVEVVAPRAFLIAPSTHQDSTWFADSGASHHVTAEHANLMQHSDSSQTPEQL</sequence>
<dbReference type="Proteomes" id="UP001341840">
    <property type="component" value="Unassembled WGS sequence"/>
</dbReference>
<reference evidence="1 2" key="1">
    <citation type="journal article" date="2023" name="Plants (Basel)">
        <title>Bridging the Gap: Combining Genomics and Transcriptomics Approaches to Understand Stylosanthes scabra, an Orphan Legume from the Brazilian Caatinga.</title>
        <authorList>
            <person name="Ferreira-Neto J.R.C."/>
            <person name="da Silva M.D."/>
            <person name="Binneck E."/>
            <person name="de Melo N.F."/>
            <person name="da Silva R.H."/>
            <person name="de Melo A.L.T.M."/>
            <person name="Pandolfi V."/>
            <person name="Bustamante F.O."/>
            <person name="Brasileiro-Vidal A.C."/>
            <person name="Benko-Iseppon A.M."/>
        </authorList>
    </citation>
    <scope>NUCLEOTIDE SEQUENCE [LARGE SCALE GENOMIC DNA]</scope>
    <source>
        <tissue evidence="1">Leaves</tissue>
    </source>
</reference>
<gene>
    <name evidence="1" type="ORF">PIB30_022371</name>
</gene>
<protein>
    <submittedName>
        <fullName evidence="1">Uncharacterized protein</fullName>
    </submittedName>
</protein>
<comment type="caution">
    <text evidence="1">The sequence shown here is derived from an EMBL/GenBank/DDBJ whole genome shotgun (WGS) entry which is preliminary data.</text>
</comment>
<evidence type="ECO:0000313" key="2">
    <source>
        <dbReference type="Proteomes" id="UP001341840"/>
    </source>
</evidence>
<evidence type="ECO:0000313" key="1">
    <source>
        <dbReference type="EMBL" id="MED6193740.1"/>
    </source>
</evidence>
<accession>A0ABU6X6J8</accession>
<keyword evidence="2" id="KW-1185">Reference proteome</keyword>